<feature type="region of interest" description="Disordered" evidence="1">
    <location>
        <begin position="589"/>
        <end position="608"/>
    </location>
</feature>
<evidence type="ECO:0000313" key="3">
    <source>
        <dbReference type="EMBL" id="KAG2488885.1"/>
    </source>
</evidence>
<dbReference type="Proteomes" id="UP000612055">
    <property type="component" value="Unassembled WGS sequence"/>
</dbReference>
<feature type="compositionally biased region" description="Low complexity" evidence="1">
    <location>
        <begin position="1"/>
        <end position="24"/>
    </location>
</feature>
<dbReference type="OrthoDB" id="536252at2759"/>
<gene>
    <name evidence="3" type="ORF">HYH03_012679</name>
</gene>
<dbReference type="InterPro" id="IPR004919">
    <property type="entry name" value="GmrSD_N"/>
</dbReference>
<evidence type="ECO:0000313" key="4">
    <source>
        <dbReference type="Proteomes" id="UP000612055"/>
    </source>
</evidence>
<accession>A0A835XXW6</accession>
<dbReference type="EMBL" id="JAEHOE010000079">
    <property type="protein sequence ID" value="KAG2488885.1"/>
    <property type="molecule type" value="Genomic_DNA"/>
</dbReference>
<feature type="domain" description="GmrSD restriction endonucleases N-terminal" evidence="2">
    <location>
        <begin position="107"/>
        <end position="267"/>
    </location>
</feature>
<feature type="region of interest" description="Disordered" evidence="1">
    <location>
        <begin position="501"/>
        <end position="537"/>
    </location>
</feature>
<keyword evidence="4" id="KW-1185">Reference proteome</keyword>
<name>A0A835XXW6_9CHLO</name>
<dbReference type="PROSITE" id="PS51257">
    <property type="entry name" value="PROKAR_LIPOPROTEIN"/>
    <property type="match status" value="1"/>
</dbReference>
<dbReference type="PANTHER" id="PTHR39639">
    <property type="entry name" value="CHROMOSOME 16, WHOLE GENOME SHOTGUN SEQUENCE"/>
    <property type="match status" value="1"/>
</dbReference>
<dbReference type="Pfam" id="PF03235">
    <property type="entry name" value="GmrSD_N"/>
    <property type="match status" value="1"/>
</dbReference>
<proteinExistence type="predicted"/>
<feature type="compositionally biased region" description="Pro residues" evidence="1">
    <location>
        <begin position="56"/>
        <end position="72"/>
    </location>
</feature>
<sequence>MRQALAGGAGAPAAGACPCGVAGRPRPRPAVPPPQLSPQAGSRRHTSLLPSAPAARRPPPGSRPPPPPPPAAPAASMASAADDDDVEPPVRRRRVEIQSSNMSLGALLNEVEAGEVNLEPEYQRDFVWDEKKCIGLVKTVFEGLPISAVMLHSHVVPGRGYVKDVVDGKQRLATLYKLHEGWGDNTRFPKAPTRLKLDKREDELAPLLDGRAFADLALEDQSAMRQYQVQVQVIPESTELETVFRIYENMNAGGAQHSAQQLRRAAFYGPYIQLINRLAAPDSPSGRQLRELAGLTEQEQSEQLGEELVLRFFALRNAVSNPETRRFRAPIKAFLNRELTVEEGGRRVVRKPPAEEQERTERALTDTLQLVRSLGLKQVAEEAGAERRGGGSFRKGGGASVSPVWDVVLLGLSLALPTYPKLSRWERNADALRRGLAALLRDPRWAAAGSALSQRSLAERLALLEAGVVRPAMRDEAAAGGRGPRGFPPSVMEELIAAGGAAAGGGGRRRCGRSGGPDRAGPPVSSHLSGASSSAPGPAARFAASAFAGRATEHPPPSAAAALRPAAAAPAAAPASALAPLGAAPSPPHILASRAPGPPAPAPPSFAPPAPLCAWCGKPIVDPRRHAEVDHVLP</sequence>
<comment type="caution">
    <text evidence="3">The sequence shown here is derived from an EMBL/GenBank/DDBJ whole genome shotgun (WGS) entry which is preliminary data.</text>
</comment>
<dbReference type="AlphaFoldDB" id="A0A835XXW6"/>
<evidence type="ECO:0000259" key="2">
    <source>
        <dbReference type="Pfam" id="PF03235"/>
    </source>
</evidence>
<protein>
    <recommendedName>
        <fullName evidence="2">GmrSD restriction endonucleases N-terminal domain-containing protein</fullName>
    </recommendedName>
</protein>
<feature type="region of interest" description="Disordered" evidence="1">
    <location>
        <begin position="1"/>
        <end position="89"/>
    </location>
</feature>
<evidence type="ECO:0000256" key="1">
    <source>
        <dbReference type="SAM" id="MobiDB-lite"/>
    </source>
</evidence>
<reference evidence="3" key="1">
    <citation type="journal article" date="2020" name="bioRxiv">
        <title>Comparative genomics of Chlamydomonas.</title>
        <authorList>
            <person name="Craig R.J."/>
            <person name="Hasan A.R."/>
            <person name="Ness R.W."/>
            <person name="Keightley P.D."/>
        </authorList>
    </citation>
    <scope>NUCLEOTIDE SEQUENCE</scope>
    <source>
        <strain evidence="3">CCAP 11/70</strain>
    </source>
</reference>
<feature type="compositionally biased region" description="Pro residues" evidence="1">
    <location>
        <begin position="596"/>
        <end position="608"/>
    </location>
</feature>
<organism evidence="3 4">
    <name type="scientific">Edaphochlamys debaryana</name>
    <dbReference type="NCBI Taxonomy" id="47281"/>
    <lineage>
        <taxon>Eukaryota</taxon>
        <taxon>Viridiplantae</taxon>
        <taxon>Chlorophyta</taxon>
        <taxon>core chlorophytes</taxon>
        <taxon>Chlorophyceae</taxon>
        <taxon>CS clade</taxon>
        <taxon>Chlamydomonadales</taxon>
        <taxon>Chlamydomonadales incertae sedis</taxon>
        <taxon>Edaphochlamys</taxon>
    </lineage>
</organism>
<dbReference type="PANTHER" id="PTHR39639:SF1">
    <property type="entry name" value="DUF262 DOMAIN-CONTAINING PROTEIN"/>
    <property type="match status" value="1"/>
</dbReference>